<dbReference type="Pfam" id="PF00171">
    <property type="entry name" value="Aldedh"/>
    <property type="match status" value="1"/>
</dbReference>
<keyword evidence="2" id="KW-0560">Oxidoreductase</keyword>
<reference evidence="4 5" key="1">
    <citation type="submission" date="2020-05" db="EMBL/GenBank/DDBJ databases">
        <title>Azospirillum oleiclasticum sp. nov, a nitrogen-fixing and heavy crude oil-emulsifying bacterium isolated from the crude oil of Yumen Oilfield.</title>
        <authorList>
            <person name="Wu D."/>
            <person name="Cai M."/>
            <person name="Zhang X."/>
        </authorList>
    </citation>
    <scope>NUCLEOTIDE SEQUENCE [LARGE SCALE GENOMIC DNA]</scope>
    <source>
        <strain evidence="4 5">ROY-1-1-2</strain>
    </source>
</reference>
<evidence type="ECO:0000256" key="2">
    <source>
        <dbReference type="ARBA" id="ARBA00023002"/>
    </source>
</evidence>
<dbReference type="InterPro" id="IPR016162">
    <property type="entry name" value="Ald_DH_N"/>
</dbReference>
<comment type="caution">
    <text evidence="4">The sequence shown here is derived from an EMBL/GenBank/DDBJ whole genome shotgun (WGS) entry which is preliminary data.</text>
</comment>
<name>A0ABX2TL46_9PROT</name>
<dbReference type="InterPro" id="IPR051020">
    <property type="entry name" value="ALDH-related_metabolic_enz"/>
</dbReference>
<protein>
    <submittedName>
        <fullName evidence="4">Aldehyde dehydrogenase family protein</fullName>
    </submittedName>
</protein>
<comment type="similarity">
    <text evidence="1">Belongs to the aldehyde dehydrogenase family.</text>
</comment>
<evidence type="ECO:0000313" key="5">
    <source>
        <dbReference type="Proteomes" id="UP000584642"/>
    </source>
</evidence>
<dbReference type="Gene3D" id="3.40.309.10">
    <property type="entry name" value="Aldehyde Dehydrogenase, Chain A, domain 2"/>
    <property type="match status" value="1"/>
</dbReference>
<evidence type="ECO:0000313" key="4">
    <source>
        <dbReference type="EMBL" id="NYZ25018.1"/>
    </source>
</evidence>
<organism evidence="4 5">
    <name type="scientific">Azospirillum oleiclasticum</name>
    <dbReference type="NCBI Taxonomy" id="2735135"/>
    <lineage>
        <taxon>Bacteria</taxon>
        <taxon>Pseudomonadati</taxon>
        <taxon>Pseudomonadota</taxon>
        <taxon>Alphaproteobacteria</taxon>
        <taxon>Rhodospirillales</taxon>
        <taxon>Azospirillaceae</taxon>
        <taxon>Azospirillum</taxon>
    </lineage>
</organism>
<evidence type="ECO:0000259" key="3">
    <source>
        <dbReference type="Pfam" id="PF00171"/>
    </source>
</evidence>
<gene>
    <name evidence="4" type="ORF">HND93_35390</name>
</gene>
<dbReference type="InterPro" id="IPR016163">
    <property type="entry name" value="Ald_DH_C"/>
</dbReference>
<dbReference type="SUPFAM" id="SSF53720">
    <property type="entry name" value="ALDH-like"/>
    <property type="match status" value="1"/>
</dbReference>
<feature type="domain" description="Aldehyde dehydrogenase" evidence="3">
    <location>
        <begin position="5"/>
        <end position="461"/>
    </location>
</feature>
<accession>A0ABX2TL46</accession>
<dbReference type="EMBL" id="JABFDB010000050">
    <property type="protein sequence ID" value="NYZ25018.1"/>
    <property type="molecule type" value="Genomic_DNA"/>
</dbReference>
<keyword evidence="5" id="KW-1185">Reference proteome</keyword>
<sequence>MDGRWQAGEGERIAVLDKYRLEPFATVRAASVEQAERALDSAHAAFRQGAPTPYERGAVLERAARLVEERADDFVRTMQREAGFTAADGRGEVARAVETLRLSAEEARRLVGEVVPIAGAPKQAGRMAFTLRVPLGVVLAITPFNSPLNTVAHKVAPAFAAGNAVILKPSTNTPVTAYRLAAALVDAGMPAGFLSLVNARGAALQGLMDDTRVRFFAFTGSTEVGRGIQRVAGLRRTQMELGSIAHTIVCDDADLDRALPKIVAAGYRKAGQVCTSVQLLLVQDTVMDVVAERLAALVAALPHGDPFAPDTVVGPVISEREAARIDAWVEEAVRQGATRLAGGPRRGAVVPPTLLAGVDTSMRVGCCEIFGPVVCLVPFTTLDEAIERVNATPFGLAAGIFTNRLLDALKAAERIEAGGVHINETSSARVDLMPYGGSKDSGFGREGPRYAIHEMTEERVVSISTL</sequence>
<dbReference type="InterPro" id="IPR016161">
    <property type="entry name" value="Ald_DH/histidinol_DH"/>
</dbReference>
<dbReference type="InterPro" id="IPR015590">
    <property type="entry name" value="Aldehyde_DH_dom"/>
</dbReference>
<dbReference type="PANTHER" id="PTHR42991">
    <property type="entry name" value="ALDEHYDE DEHYDROGENASE"/>
    <property type="match status" value="1"/>
</dbReference>
<dbReference type="Proteomes" id="UP000584642">
    <property type="component" value="Unassembled WGS sequence"/>
</dbReference>
<evidence type="ECO:0000256" key="1">
    <source>
        <dbReference type="ARBA" id="ARBA00009986"/>
    </source>
</evidence>
<dbReference type="PANTHER" id="PTHR42991:SF1">
    <property type="entry name" value="ALDEHYDE DEHYDROGENASE"/>
    <property type="match status" value="1"/>
</dbReference>
<proteinExistence type="inferred from homology"/>
<dbReference type="Gene3D" id="3.40.605.10">
    <property type="entry name" value="Aldehyde Dehydrogenase, Chain A, domain 1"/>
    <property type="match status" value="1"/>
</dbReference>